<dbReference type="PANTHER" id="PTHR30471:SF3">
    <property type="entry name" value="UPF0758 PROTEIN YEES-RELATED"/>
    <property type="match status" value="1"/>
</dbReference>
<dbReference type="InterPro" id="IPR046778">
    <property type="entry name" value="UPF0758_N"/>
</dbReference>
<keyword evidence="3" id="KW-0378">Hydrolase</keyword>
<evidence type="ECO:0000256" key="7">
    <source>
        <dbReference type="SAM" id="MobiDB-lite"/>
    </source>
</evidence>
<evidence type="ECO:0000313" key="10">
    <source>
        <dbReference type="Proteomes" id="UP001528850"/>
    </source>
</evidence>
<comment type="caution">
    <text evidence="9">The sequence shown here is derived from an EMBL/GenBank/DDBJ whole genome shotgun (WGS) entry which is preliminary data.</text>
</comment>
<reference evidence="9 10" key="1">
    <citation type="journal article" date="2024" name="Curr. Microbiol.">
        <title>Luteibacter sahnii sp. nov., A Novel Yellow-Colored Xanthomonadin Pigment Producing Probiotic Bacterium from Healthy Rice Seed Microbiome.</title>
        <authorList>
            <person name="Jaiswal G."/>
            <person name="Rana R."/>
            <person name="Nayak P.K."/>
            <person name="Chouhan R."/>
            <person name="Gandhi S.G."/>
            <person name="Patel H.K."/>
            <person name="Patil P.B."/>
        </authorList>
    </citation>
    <scope>NUCLEOTIDE SEQUENCE [LARGE SCALE GENOMIC DNA]</scope>
    <source>
        <strain evidence="9 10">PPL201</strain>
    </source>
</reference>
<keyword evidence="5" id="KW-0482">Metalloprotease</keyword>
<dbReference type="InterPro" id="IPR020891">
    <property type="entry name" value="UPF0758_CS"/>
</dbReference>
<sequence length="245" mass="26516">MKPASPLRPPVRDGDPSATFGPRPIPQWPEGERPRERLLRHGAAALSDAELIAVLLGNGTAGHDAVATGRTLLSKAGSLGRLLADPDHMPAVRGVGPAKRARIVAALELARRSLGEGLTELPRVDNPADSADYLKARLCHLPYEAFACLFLDARHRILAYEELFRGTIDAASVYPREVVRACLRHHACAVILAHNHPSGVAEPSRADREITRVLVDALRLIDIRVLDHVVIGRGEPVSMAERGLL</sequence>
<keyword evidence="10" id="KW-1185">Reference proteome</keyword>
<evidence type="ECO:0000256" key="2">
    <source>
        <dbReference type="ARBA" id="ARBA00022723"/>
    </source>
</evidence>
<dbReference type="SUPFAM" id="SSF102712">
    <property type="entry name" value="JAB1/MPN domain"/>
    <property type="match status" value="1"/>
</dbReference>
<dbReference type="InterPro" id="IPR037518">
    <property type="entry name" value="MPN"/>
</dbReference>
<evidence type="ECO:0000256" key="6">
    <source>
        <dbReference type="RuleBase" id="RU003797"/>
    </source>
</evidence>
<evidence type="ECO:0000256" key="1">
    <source>
        <dbReference type="ARBA" id="ARBA00022670"/>
    </source>
</evidence>
<keyword evidence="2" id="KW-0479">Metal-binding</keyword>
<keyword evidence="4" id="KW-0862">Zinc</keyword>
<organism evidence="9 10">
    <name type="scientific">Luteibacter sahnii</name>
    <dbReference type="NCBI Taxonomy" id="3021977"/>
    <lineage>
        <taxon>Bacteria</taxon>
        <taxon>Pseudomonadati</taxon>
        <taxon>Pseudomonadota</taxon>
        <taxon>Gammaproteobacteria</taxon>
        <taxon>Lysobacterales</taxon>
        <taxon>Rhodanobacteraceae</taxon>
        <taxon>Luteibacter</taxon>
    </lineage>
</organism>
<evidence type="ECO:0000256" key="4">
    <source>
        <dbReference type="ARBA" id="ARBA00022833"/>
    </source>
</evidence>
<dbReference type="PROSITE" id="PS01302">
    <property type="entry name" value="UPF0758"/>
    <property type="match status" value="1"/>
</dbReference>
<protein>
    <submittedName>
        <fullName evidence="9">DNA repair protein RadC</fullName>
    </submittedName>
</protein>
<dbReference type="PROSITE" id="PS50249">
    <property type="entry name" value="MPN"/>
    <property type="match status" value="1"/>
</dbReference>
<dbReference type="Proteomes" id="UP001528850">
    <property type="component" value="Unassembled WGS sequence"/>
</dbReference>
<evidence type="ECO:0000256" key="5">
    <source>
        <dbReference type="ARBA" id="ARBA00023049"/>
    </source>
</evidence>
<proteinExistence type="inferred from homology"/>
<dbReference type="CDD" id="cd08071">
    <property type="entry name" value="MPN_DUF2466"/>
    <property type="match status" value="1"/>
</dbReference>
<name>A0ABT6BEW9_9GAMM</name>
<dbReference type="EMBL" id="JARJJS010000005">
    <property type="protein sequence ID" value="MDF4026597.1"/>
    <property type="molecule type" value="Genomic_DNA"/>
</dbReference>
<evidence type="ECO:0000313" key="9">
    <source>
        <dbReference type="EMBL" id="MDF4026597.1"/>
    </source>
</evidence>
<feature type="domain" description="MPN" evidence="8">
    <location>
        <begin position="123"/>
        <end position="245"/>
    </location>
</feature>
<dbReference type="InterPro" id="IPR001405">
    <property type="entry name" value="UPF0758"/>
</dbReference>
<dbReference type="Pfam" id="PF20582">
    <property type="entry name" value="UPF0758_N"/>
    <property type="match status" value="1"/>
</dbReference>
<dbReference type="RefSeq" id="WP_320552350.1">
    <property type="nucleotide sequence ID" value="NZ_JAQLOK010000007.1"/>
</dbReference>
<dbReference type="Pfam" id="PF04002">
    <property type="entry name" value="RadC"/>
    <property type="match status" value="1"/>
</dbReference>
<dbReference type="InterPro" id="IPR025657">
    <property type="entry name" value="RadC_JAB"/>
</dbReference>
<accession>A0ABT6BEW9</accession>
<dbReference type="NCBIfam" id="TIGR00608">
    <property type="entry name" value="radc"/>
    <property type="match status" value="1"/>
</dbReference>
<gene>
    <name evidence="9" type="primary">radC</name>
    <name evidence="9" type="ORF">P3W24_16615</name>
</gene>
<dbReference type="NCBIfam" id="NF000642">
    <property type="entry name" value="PRK00024.1"/>
    <property type="match status" value="1"/>
</dbReference>
<evidence type="ECO:0000256" key="3">
    <source>
        <dbReference type="ARBA" id="ARBA00022801"/>
    </source>
</evidence>
<evidence type="ECO:0000259" key="8">
    <source>
        <dbReference type="PROSITE" id="PS50249"/>
    </source>
</evidence>
<dbReference type="Gene3D" id="3.40.140.10">
    <property type="entry name" value="Cytidine Deaminase, domain 2"/>
    <property type="match status" value="1"/>
</dbReference>
<keyword evidence="1" id="KW-0645">Protease</keyword>
<feature type="region of interest" description="Disordered" evidence="7">
    <location>
        <begin position="1"/>
        <end position="31"/>
    </location>
</feature>
<dbReference type="PANTHER" id="PTHR30471">
    <property type="entry name" value="DNA REPAIR PROTEIN RADC"/>
    <property type="match status" value="1"/>
</dbReference>
<comment type="similarity">
    <text evidence="6">Belongs to the UPF0758 family.</text>
</comment>